<dbReference type="RefSeq" id="WP_113607338.1">
    <property type="nucleotide sequence ID" value="NZ_POAF01000004.1"/>
</dbReference>
<evidence type="ECO:0008006" key="6">
    <source>
        <dbReference type="Google" id="ProtNLM"/>
    </source>
</evidence>
<reference evidence="2 5" key="2">
    <citation type="submission" date="2020-01" db="EMBL/GenBank/DDBJ databases">
        <title>Glutamicibacter soli M275.</title>
        <authorList>
            <person name="Meng X."/>
        </authorList>
    </citation>
    <scope>NUCLEOTIDE SEQUENCE [LARGE SCALE GENOMIC DNA]</scope>
    <source>
        <strain evidence="2 5">M275</strain>
    </source>
</reference>
<organism evidence="3 4">
    <name type="scientific">Glutamicibacter soli</name>
    <dbReference type="NCBI Taxonomy" id="453836"/>
    <lineage>
        <taxon>Bacteria</taxon>
        <taxon>Bacillati</taxon>
        <taxon>Actinomycetota</taxon>
        <taxon>Actinomycetes</taxon>
        <taxon>Micrococcales</taxon>
        <taxon>Micrococcaceae</taxon>
        <taxon>Glutamicibacter</taxon>
    </lineage>
</organism>
<evidence type="ECO:0000313" key="5">
    <source>
        <dbReference type="Proteomes" id="UP000477543"/>
    </source>
</evidence>
<feature type="chain" id="PRO_5044585001" description="Lipoprotein" evidence="1">
    <location>
        <begin position="20"/>
        <end position="179"/>
    </location>
</feature>
<evidence type="ECO:0000256" key="1">
    <source>
        <dbReference type="SAM" id="SignalP"/>
    </source>
</evidence>
<dbReference type="Proteomes" id="UP000252167">
    <property type="component" value="Unassembled WGS sequence"/>
</dbReference>
<dbReference type="AlphaFoldDB" id="A0A365YFT9"/>
<keyword evidence="1" id="KW-0732">Signal</keyword>
<accession>A0A365YFT9</accession>
<protein>
    <recommendedName>
        <fullName evidence="6">Lipoprotein</fullName>
    </recommendedName>
</protein>
<dbReference type="PROSITE" id="PS51257">
    <property type="entry name" value="PROKAR_LIPOPROTEIN"/>
    <property type="match status" value="1"/>
</dbReference>
<dbReference type="Proteomes" id="UP000477543">
    <property type="component" value="Unassembled WGS sequence"/>
</dbReference>
<evidence type="ECO:0000313" key="4">
    <source>
        <dbReference type="Proteomes" id="UP000252167"/>
    </source>
</evidence>
<proteinExistence type="predicted"/>
<feature type="signal peptide" evidence="1">
    <location>
        <begin position="1"/>
        <end position="19"/>
    </location>
</feature>
<comment type="caution">
    <text evidence="3">The sequence shown here is derived from an EMBL/GenBank/DDBJ whole genome shotgun (WGS) entry which is preliminary data.</text>
</comment>
<gene>
    <name evidence="3" type="ORF">C1H84_10230</name>
    <name evidence="2" type="ORF">GT020_09420</name>
</gene>
<evidence type="ECO:0000313" key="2">
    <source>
        <dbReference type="EMBL" id="NAZ16282.1"/>
    </source>
</evidence>
<reference evidence="3 4" key="1">
    <citation type="submission" date="2018-01" db="EMBL/GenBank/DDBJ databases">
        <title>Glutamicibacter soli strain NHPC-3 Whole genome sequence and assembly.</title>
        <authorList>
            <person name="Choudhury P."/>
            <person name="Gupta D."/>
            <person name="Sengupta K."/>
            <person name="Jawed A."/>
            <person name="Sultana N."/>
            <person name="Saha P."/>
        </authorList>
    </citation>
    <scope>NUCLEOTIDE SEQUENCE [LARGE SCALE GENOMIC DNA]</scope>
    <source>
        <strain evidence="3 4">NHPC-3</strain>
    </source>
</reference>
<keyword evidence="4" id="KW-1185">Reference proteome</keyword>
<sequence length="179" mass="19380">MLKKKFVIAGLLALPLAAALTGCDVGELAQDRLDESTTRSAATSEQAVKEGILPGWVPAGGTAVELIQRNTGSERIFVMDYDGELPKKSCIPVKTTGAPSAEELAAAYASDERVKRMDPEEISTTRTLDAEWWPEETQSRTTDLCGRFWVSQSGGKLYAFAPDAIGTVEKIQQEREANS</sequence>
<dbReference type="EMBL" id="POAF01000004">
    <property type="protein sequence ID" value="RBM01150.1"/>
    <property type="molecule type" value="Genomic_DNA"/>
</dbReference>
<dbReference type="EMBL" id="WYDN01000007">
    <property type="protein sequence ID" value="NAZ16282.1"/>
    <property type="molecule type" value="Genomic_DNA"/>
</dbReference>
<name>A0A365YFT9_9MICC</name>
<evidence type="ECO:0000313" key="3">
    <source>
        <dbReference type="EMBL" id="RBM01150.1"/>
    </source>
</evidence>